<keyword evidence="1" id="KW-1133">Transmembrane helix</keyword>
<feature type="transmembrane region" description="Helical" evidence="1">
    <location>
        <begin position="17"/>
        <end position="37"/>
    </location>
</feature>
<dbReference type="AlphaFoldDB" id="A0A7K3NN11"/>
<accession>A0A7K3NN11</accession>
<gene>
    <name evidence="2" type="ORF">G3N56_10725</name>
</gene>
<evidence type="ECO:0008006" key="4">
    <source>
        <dbReference type="Google" id="ProtNLM"/>
    </source>
</evidence>
<comment type="caution">
    <text evidence="2">The sequence shown here is derived from an EMBL/GenBank/DDBJ whole genome shotgun (WGS) entry which is preliminary data.</text>
</comment>
<dbReference type="EMBL" id="JAAGRQ010000040">
    <property type="protein sequence ID" value="NDY57213.1"/>
    <property type="molecule type" value="Genomic_DNA"/>
</dbReference>
<proteinExistence type="predicted"/>
<evidence type="ECO:0000313" key="3">
    <source>
        <dbReference type="Proteomes" id="UP000469724"/>
    </source>
</evidence>
<name>A0A7K3NN11_9BACT</name>
<protein>
    <recommendedName>
        <fullName evidence="4">Bacterial Pleckstrin homology domain-containing protein</fullName>
    </recommendedName>
</protein>
<evidence type="ECO:0000313" key="2">
    <source>
        <dbReference type="EMBL" id="NDY57213.1"/>
    </source>
</evidence>
<dbReference type="Proteomes" id="UP000469724">
    <property type="component" value="Unassembled WGS sequence"/>
</dbReference>
<sequence length="164" mass="17859">MIEEQVFAVVPTTLRMWWLNLIFAGIIGLLLATLFFVRHLTASVSQATFAVGSGALTIRAWPYGRTIPLADLDLAAARVVDPATDPEARLSWKRNGVNLGVLRAGWWKIKGGGKGLVFLTAPGEAVYVPTRQGYVFMATVADPRGFLEALRREGAALPPVRENI</sequence>
<evidence type="ECO:0000256" key="1">
    <source>
        <dbReference type="SAM" id="Phobius"/>
    </source>
</evidence>
<reference evidence="2 3" key="1">
    <citation type="submission" date="2020-02" db="EMBL/GenBank/DDBJ databases">
        <title>Comparative genomics of sulfur disproportionating microorganisms.</title>
        <authorList>
            <person name="Ward L.M."/>
            <person name="Bertran E."/>
            <person name="Johnston D.T."/>
        </authorList>
    </citation>
    <scope>NUCLEOTIDE SEQUENCE [LARGE SCALE GENOMIC DNA]</scope>
    <source>
        <strain evidence="2 3">DSM 3696</strain>
    </source>
</reference>
<keyword evidence="1" id="KW-0812">Transmembrane</keyword>
<organism evidence="2 3">
    <name type="scientific">Desulfolutivibrio sulfodismutans</name>
    <dbReference type="NCBI Taxonomy" id="63561"/>
    <lineage>
        <taxon>Bacteria</taxon>
        <taxon>Pseudomonadati</taxon>
        <taxon>Thermodesulfobacteriota</taxon>
        <taxon>Desulfovibrionia</taxon>
        <taxon>Desulfovibrionales</taxon>
        <taxon>Desulfovibrionaceae</taxon>
        <taxon>Desulfolutivibrio</taxon>
    </lineage>
</organism>
<keyword evidence="1" id="KW-0472">Membrane</keyword>
<keyword evidence="3" id="KW-1185">Reference proteome</keyword>